<sequence length="397" mass="45096">MNWKLNNFYLIAVIENIAVQMFGQLTYLMLIFLTYNYSEIGLFLAVFTAVTMISEIPSGILVDSIGEKAVLKLSYMLRALGLFFMVFFQNFYILLFTALLTGIASALSSGTLESWIVNEIKKSNYDYEIGKLFSKLNIVATFFGLLSGFLGVQFIGRLNPTIPFYVSSILFLLLFLYISFSKDLFEDKFKSFSIKQIKSTYKETILNLGNVFKDINIVIFFVLFTIPGILDIGPSNQWQVVLNLSVGEYIVGYYVVAIGITTILSNLFINKYNLSEKYDIVSVIDKVVFFDVILIIILSIFTSLFPYLFVLHVFLVGINGTLIVTYIHDKLIKENSLRTSIISSFYSLQALLSAILLPINGILSDFIGISKTWVMFTILSLLIFILLRLILLKRKLK</sequence>
<keyword evidence="5 6" id="KW-0472">Membrane</keyword>
<feature type="domain" description="Major facilitator superfamily (MFS) profile" evidence="7">
    <location>
        <begin position="1"/>
        <end position="395"/>
    </location>
</feature>
<evidence type="ECO:0000256" key="4">
    <source>
        <dbReference type="ARBA" id="ARBA00022989"/>
    </source>
</evidence>
<comment type="subcellular location">
    <subcellularLocation>
        <location evidence="1">Cell membrane</location>
        <topology evidence="1">Multi-pass membrane protein</topology>
    </subcellularLocation>
</comment>
<dbReference type="Gene3D" id="1.20.1250.20">
    <property type="entry name" value="MFS general substrate transporter like domains"/>
    <property type="match status" value="1"/>
</dbReference>
<keyword evidence="2" id="KW-0813">Transport</keyword>
<keyword evidence="9" id="KW-1185">Reference proteome</keyword>
<evidence type="ECO:0000313" key="9">
    <source>
        <dbReference type="Proteomes" id="UP000531840"/>
    </source>
</evidence>
<feature type="transmembrane region" description="Helical" evidence="6">
    <location>
        <begin position="307"/>
        <end position="327"/>
    </location>
</feature>
<proteinExistence type="predicted"/>
<feature type="transmembrane region" description="Helical" evidence="6">
    <location>
        <begin position="93"/>
        <end position="116"/>
    </location>
</feature>
<dbReference type="InterPro" id="IPR020846">
    <property type="entry name" value="MFS_dom"/>
</dbReference>
<feature type="transmembrane region" description="Helical" evidence="6">
    <location>
        <begin position="281"/>
        <end position="301"/>
    </location>
</feature>
<feature type="transmembrane region" description="Helical" evidence="6">
    <location>
        <begin position="250"/>
        <end position="269"/>
    </location>
</feature>
<feature type="transmembrane region" description="Helical" evidence="6">
    <location>
        <begin position="162"/>
        <end position="180"/>
    </location>
</feature>
<dbReference type="Proteomes" id="UP000531840">
    <property type="component" value="Unassembled WGS sequence"/>
</dbReference>
<dbReference type="RefSeq" id="WP_179940256.1">
    <property type="nucleotide sequence ID" value="NZ_JACBYF010000002.1"/>
</dbReference>
<dbReference type="PANTHER" id="PTHR23530">
    <property type="entry name" value="TRANSPORT PROTEIN-RELATED"/>
    <property type="match status" value="1"/>
</dbReference>
<feature type="transmembrane region" description="Helical" evidence="6">
    <location>
        <begin position="7"/>
        <end position="34"/>
    </location>
</feature>
<feature type="transmembrane region" description="Helical" evidence="6">
    <location>
        <begin position="373"/>
        <end position="391"/>
    </location>
</feature>
<dbReference type="EMBL" id="JACBYF010000002">
    <property type="protein sequence ID" value="NYS46934.1"/>
    <property type="molecule type" value="Genomic_DNA"/>
</dbReference>
<dbReference type="PANTHER" id="PTHR23530:SF1">
    <property type="entry name" value="PERMEASE, MAJOR FACILITATOR SUPERFAMILY-RELATED"/>
    <property type="match status" value="1"/>
</dbReference>
<dbReference type="Pfam" id="PF07690">
    <property type="entry name" value="MFS_1"/>
    <property type="match status" value="1"/>
</dbReference>
<evidence type="ECO:0000313" key="8">
    <source>
        <dbReference type="EMBL" id="NYS46934.1"/>
    </source>
</evidence>
<feature type="transmembrane region" description="Helical" evidence="6">
    <location>
        <begin position="211"/>
        <end position="230"/>
    </location>
</feature>
<evidence type="ECO:0000256" key="5">
    <source>
        <dbReference type="ARBA" id="ARBA00023136"/>
    </source>
</evidence>
<organism evidence="8 9">
    <name type="scientific">Gemelliphila palaticanis</name>
    <dbReference type="NCBI Taxonomy" id="81950"/>
    <lineage>
        <taxon>Bacteria</taxon>
        <taxon>Bacillati</taxon>
        <taxon>Bacillota</taxon>
        <taxon>Bacilli</taxon>
        <taxon>Bacillales</taxon>
        <taxon>Gemellaceae</taxon>
        <taxon>Gemelliphila</taxon>
    </lineage>
</organism>
<dbReference type="InterPro" id="IPR011701">
    <property type="entry name" value="MFS"/>
</dbReference>
<feature type="transmembrane region" description="Helical" evidence="6">
    <location>
        <begin position="136"/>
        <end position="156"/>
    </location>
</feature>
<evidence type="ECO:0000256" key="2">
    <source>
        <dbReference type="ARBA" id="ARBA00022448"/>
    </source>
</evidence>
<name>A0ABX2T0L6_9BACL</name>
<dbReference type="InterPro" id="IPR053160">
    <property type="entry name" value="MFS_DHA3_Transporter"/>
</dbReference>
<comment type="caution">
    <text evidence="8">The sequence shown here is derived from an EMBL/GenBank/DDBJ whole genome shotgun (WGS) entry which is preliminary data.</text>
</comment>
<feature type="transmembrane region" description="Helical" evidence="6">
    <location>
        <begin position="40"/>
        <end position="62"/>
    </location>
</feature>
<evidence type="ECO:0000259" key="7">
    <source>
        <dbReference type="PROSITE" id="PS50850"/>
    </source>
</evidence>
<feature type="transmembrane region" description="Helical" evidence="6">
    <location>
        <begin position="69"/>
        <end position="87"/>
    </location>
</feature>
<reference evidence="8 9" key="1">
    <citation type="submission" date="2020-07" db="EMBL/GenBank/DDBJ databases">
        <title>MOT database genomes.</title>
        <authorList>
            <person name="Joseph S."/>
            <person name="Aduse-Opoku J."/>
            <person name="Hashim A."/>
            <person name="Wade W."/>
            <person name="Curtis M."/>
        </authorList>
    </citation>
    <scope>NUCLEOTIDE SEQUENCE [LARGE SCALE GENOMIC DNA]</scope>
    <source>
        <strain evidence="8 9">CIP 106318</strain>
    </source>
</reference>
<evidence type="ECO:0000256" key="1">
    <source>
        <dbReference type="ARBA" id="ARBA00004651"/>
    </source>
</evidence>
<gene>
    <name evidence="8" type="ORF">HZY85_01835</name>
</gene>
<dbReference type="InterPro" id="IPR036259">
    <property type="entry name" value="MFS_trans_sf"/>
</dbReference>
<accession>A0ABX2T0L6</accession>
<keyword evidence="3 6" id="KW-0812">Transmembrane</keyword>
<feature type="transmembrane region" description="Helical" evidence="6">
    <location>
        <begin position="348"/>
        <end position="367"/>
    </location>
</feature>
<evidence type="ECO:0000256" key="6">
    <source>
        <dbReference type="SAM" id="Phobius"/>
    </source>
</evidence>
<evidence type="ECO:0000256" key="3">
    <source>
        <dbReference type="ARBA" id="ARBA00022692"/>
    </source>
</evidence>
<protein>
    <submittedName>
        <fullName evidence="8">MFS transporter</fullName>
    </submittedName>
</protein>
<keyword evidence="4 6" id="KW-1133">Transmembrane helix</keyword>
<dbReference type="PROSITE" id="PS50850">
    <property type="entry name" value="MFS"/>
    <property type="match status" value="1"/>
</dbReference>
<dbReference type="SUPFAM" id="SSF103473">
    <property type="entry name" value="MFS general substrate transporter"/>
    <property type="match status" value="1"/>
</dbReference>